<evidence type="ECO:0000313" key="1">
    <source>
        <dbReference type="EMBL" id="KAK9201160.1"/>
    </source>
</evidence>
<gene>
    <name evidence="1" type="ORF">WN944_016361</name>
</gene>
<evidence type="ECO:0000313" key="2">
    <source>
        <dbReference type="Proteomes" id="UP001428341"/>
    </source>
</evidence>
<accession>A0AAP0ME80</accession>
<dbReference type="Proteomes" id="UP001428341">
    <property type="component" value="Unassembled WGS sequence"/>
</dbReference>
<dbReference type="InterPro" id="IPR014710">
    <property type="entry name" value="RmlC-like_jellyroll"/>
</dbReference>
<protein>
    <recommendedName>
        <fullName evidence="3">Germin-like protein</fullName>
    </recommendedName>
</protein>
<reference evidence="1 2" key="1">
    <citation type="submission" date="2024-05" db="EMBL/GenBank/DDBJ databases">
        <title>Haplotype-resolved chromosome-level genome assembly of Huyou (Citrus changshanensis).</title>
        <authorList>
            <person name="Miao C."/>
            <person name="Chen W."/>
            <person name="Wu Y."/>
            <person name="Wang L."/>
            <person name="Zhao S."/>
            <person name="Grierson D."/>
            <person name="Xu C."/>
            <person name="Chen K."/>
        </authorList>
    </citation>
    <scope>NUCLEOTIDE SEQUENCE [LARGE SCALE GENOMIC DNA]</scope>
    <source>
        <strain evidence="1">01-14</strain>
        <tissue evidence="1">Leaf</tissue>
    </source>
</reference>
<evidence type="ECO:0008006" key="3">
    <source>
        <dbReference type="Google" id="ProtNLM"/>
    </source>
</evidence>
<proteinExistence type="predicted"/>
<name>A0AAP0ME80_9ROSI</name>
<comment type="caution">
    <text evidence="1">The sequence shown here is derived from an EMBL/GenBank/DDBJ whole genome shotgun (WGS) entry which is preliminary data.</text>
</comment>
<dbReference type="Gene3D" id="2.60.120.10">
    <property type="entry name" value="Jelly Rolls"/>
    <property type="match status" value="1"/>
</dbReference>
<keyword evidence="2" id="KW-1185">Reference proteome</keyword>
<sequence>MLFTIAAWSNKNPAVITITDAVFGSDPPIDPYALARTFQLDPYVVKALQA</sequence>
<dbReference type="EMBL" id="JBCGBO010000005">
    <property type="protein sequence ID" value="KAK9201160.1"/>
    <property type="molecule type" value="Genomic_DNA"/>
</dbReference>
<organism evidence="1 2">
    <name type="scientific">Citrus x changshan-huyou</name>
    <dbReference type="NCBI Taxonomy" id="2935761"/>
    <lineage>
        <taxon>Eukaryota</taxon>
        <taxon>Viridiplantae</taxon>
        <taxon>Streptophyta</taxon>
        <taxon>Embryophyta</taxon>
        <taxon>Tracheophyta</taxon>
        <taxon>Spermatophyta</taxon>
        <taxon>Magnoliopsida</taxon>
        <taxon>eudicotyledons</taxon>
        <taxon>Gunneridae</taxon>
        <taxon>Pentapetalae</taxon>
        <taxon>rosids</taxon>
        <taxon>malvids</taxon>
        <taxon>Sapindales</taxon>
        <taxon>Rutaceae</taxon>
        <taxon>Aurantioideae</taxon>
        <taxon>Citrus</taxon>
    </lineage>
</organism>
<dbReference type="AlphaFoldDB" id="A0AAP0ME80"/>